<name>A0A120HYB6_GHVS</name>
<dbReference type="Proteomes" id="UP000282469">
    <property type="component" value="Segment"/>
</dbReference>
<evidence type="ECO:0000313" key="3">
    <source>
        <dbReference type="Proteomes" id="UP000282469"/>
    </source>
</evidence>
<keyword evidence="2" id="KW-0543">Viral nucleoprotein</keyword>
<dbReference type="GO" id="GO:0019013">
    <property type="term" value="C:viral nucleocapsid"/>
    <property type="evidence" value="ECO:0007669"/>
    <property type="project" value="UniProtKB-KW"/>
</dbReference>
<feature type="transmembrane region" description="Helical" evidence="1">
    <location>
        <begin position="138"/>
        <end position="156"/>
    </location>
</feature>
<sequence length="306" mass="36692">MNVLLKNSFLSNIILWYLWKFTIGDQFLYIFISILSLIKIYNCNTISYKDEITLNLFDIICSIILDNPLDKFIFYLFSISANALYSYKINLFKFLLIYYFIQTQFVIINLLTGAYIVYELLIILYMKFSQCLNRDDRSLIFIFLYLFHATMYLCIYKDIPYYNVDLQGLYIQNNQLIRNIMERSRRSTRAEYILSLISKIIEMVFEWKGEEFIQVVYHEKMAMKNVKTNIKKNRKSHDLINKYVQHIFIPKLLNNEEFVDYLNNINDISHITSDIIVSYLSPAKKYQIKHNNSSKNIYDINNLLED</sequence>
<dbReference type="RefSeq" id="YP_001687000.1">
    <property type="nucleotide sequence ID" value="NC_010356.1"/>
</dbReference>
<organism evidence="2 3">
    <name type="scientific">Glossina hytrovirus (isolate Glossina pallidipes/Ethiopia/Seibersdorf/-)</name>
    <name type="common">GHV</name>
    <dbReference type="NCBI Taxonomy" id="379529"/>
    <lineage>
        <taxon>Viruses</taxon>
        <taxon>Viruses incertae sedis</taxon>
        <taxon>Naldaviricetes</taxon>
        <taxon>Lefavirales</taxon>
        <taxon>Hytrosaviridae</taxon>
        <taxon>Glossinavirus</taxon>
        <taxon>Glossinavirus glopallidipedis</taxon>
    </lineage>
</organism>
<feature type="transmembrane region" description="Helical" evidence="1">
    <location>
        <begin position="72"/>
        <end position="101"/>
    </location>
</feature>
<reference evidence="2 3" key="1">
    <citation type="journal article" date="2016" name="J. Gen. Virol.">
        <title>Comprehensive annotation of Glossina pallidipes salivary gland hypertrophy virus from Ethiopian tsetse flies: a proteogenomics approach.</title>
        <authorList>
            <person name="Abd-Alla A.M."/>
            <person name="Kariithi H.M."/>
            <person name="Cousserans F."/>
            <person name="Parker N.J."/>
            <person name="Ince I.A."/>
            <person name="Scully E.D."/>
            <person name="Boeren S."/>
            <person name="Geib S.M."/>
            <person name="Mekonnen S."/>
            <person name="Vlak J.M."/>
            <person name="Parker A.G."/>
            <person name="Vreysen M.J."/>
            <person name="Bergoin M."/>
        </authorList>
    </citation>
    <scope>NUCLEOTIDE SEQUENCE [LARGE SCALE GENOMIC DNA]</scope>
    <source>
        <strain evidence="2 3">Ethiopian</strain>
    </source>
</reference>
<feature type="transmembrane region" description="Helical" evidence="1">
    <location>
        <begin position="14"/>
        <end position="38"/>
    </location>
</feature>
<dbReference type="KEGG" id="vg:5950852"/>
<keyword evidence="1" id="KW-0472">Membrane</keyword>
<evidence type="ECO:0000256" key="1">
    <source>
        <dbReference type="SAM" id="Phobius"/>
    </source>
</evidence>
<protein>
    <submittedName>
        <fullName evidence="2">Nucleocapsid protein</fullName>
    </submittedName>
</protein>
<feature type="transmembrane region" description="Helical" evidence="1">
    <location>
        <begin position="107"/>
        <end position="126"/>
    </location>
</feature>
<organismHost>
    <name type="scientific">Glossina</name>
    <name type="common">tsetse flies</name>
    <dbReference type="NCBI Taxonomy" id="7393"/>
</organismHost>
<dbReference type="EMBL" id="KU050077">
    <property type="protein sequence ID" value="AMB48657.1"/>
    <property type="molecule type" value="Genomic_DNA"/>
</dbReference>
<keyword evidence="1" id="KW-0812">Transmembrane</keyword>
<evidence type="ECO:0000313" key="2">
    <source>
        <dbReference type="EMBL" id="AMB48657.1"/>
    </source>
</evidence>
<keyword evidence="1" id="KW-1133">Transmembrane helix</keyword>
<keyword evidence="2" id="KW-0946">Virion</keyword>
<gene>
    <name evidence="2" type="ORF">GpSGHVEth053</name>
</gene>
<proteinExistence type="predicted"/>
<accession>A0A120HYB6</accession>